<proteinExistence type="predicted"/>
<feature type="compositionally biased region" description="Polar residues" evidence="1">
    <location>
        <begin position="253"/>
        <end position="265"/>
    </location>
</feature>
<keyword evidence="2" id="KW-0812">Transmembrane</keyword>
<evidence type="ECO:0000256" key="1">
    <source>
        <dbReference type="SAM" id="MobiDB-lite"/>
    </source>
</evidence>
<dbReference type="Proteomes" id="UP000053327">
    <property type="component" value="Unassembled WGS sequence"/>
</dbReference>
<reference evidence="3 4" key="1">
    <citation type="submission" date="2011-08" db="EMBL/GenBank/DDBJ databases">
        <title>The Genome Sequence of Plasmodium vivax Brazil I.</title>
        <authorList>
            <consortium name="The Broad Institute Genome Sequencing Platform"/>
            <consortium name="The Broad Institute Genome Sequencing Center for Infectious Disease"/>
            <person name="Neafsey D."/>
            <person name="Carlton J."/>
            <person name="Barnwell J."/>
            <person name="Collins W."/>
            <person name="Escalante A."/>
            <person name="Mullikin J."/>
            <person name="Saul A."/>
            <person name="Guigo R."/>
            <person name="Camara F."/>
            <person name="Young S.K."/>
            <person name="Zeng Q."/>
            <person name="Gargeya S."/>
            <person name="Fitzgerald M."/>
            <person name="Haas B."/>
            <person name="Abouelleil A."/>
            <person name="Alvarado L."/>
            <person name="Arachchi H.M."/>
            <person name="Berlin A."/>
            <person name="Brown A."/>
            <person name="Chapman S.B."/>
            <person name="Chen Z."/>
            <person name="Dunbar C."/>
            <person name="Freedman E."/>
            <person name="Gearin G."/>
            <person name="Gellesch M."/>
            <person name="Goldberg J."/>
            <person name="Griggs A."/>
            <person name="Gujja S."/>
            <person name="Heiman D."/>
            <person name="Howarth C."/>
            <person name="Larson L."/>
            <person name="Lui A."/>
            <person name="MacDonald P.J.P."/>
            <person name="Montmayeur A."/>
            <person name="Murphy C."/>
            <person name="Neiman D."/>
            <person name="Pearson M."/>
            <person name="Priest M."/>
            <person name="Roberts A."/>
            <person name="Saif S."/>
            <person name="Shea T."/>
            <person name="Shenoy N."/>
            <person name="Sisk P."/>
            <person name="Stolte C."/>
            <person name="Sykes S."/>
            <person name="Wortman J."/>
            <person name="Nusbaum C."/>
            <person name="Birren B."/>
        </authorList>
    </citation>
    <scope>NUCLEOTIDE SEQUENCE [LARGE SCALE GENOMIC DNA]</scope>
    <source>
        <strain evidence="3 4">Brazil I</strain>
    </source>
</reference>
<keyword evidence="2" id="KW-1133">Transmembrane helix</keyword>
<dbReference type="InterPro" id="IPR008780">
    <property type="entry name" value="Plasmodium_Vir"/>
</dbReference>
<evidence type="ECO:0000313" key="4">
    <source>
        <dbReference type="Proteomes" id="UP000053327"/>
    </source>
</evidence>
<feature type="region of interest" description="Disordered" evidence="1">
    <location>
        <begin position="234"/>
        <end position="265"/>
    </location>
</feature>
<dbReference type="OrthoDB" id="389283at2759"/>
<gene>
    <name evidence="3" type="ORF">PVBG_05541</name>
</gene>
<keyword evidence="2" id="KW-0472">Membrane</keyword>
<protein>
    <submittedName>
        <fullName evidence="3">Uncharacterized protein</fullName>
    </submittedName>
</protein>
<dbReference type="EMBL" id="KQ234756">
    <property type="protein sequence ID" value="KMZ88685.1"/>
    <property type="molecule type" value="Genomic_DNA"/>
</dbReference>
<evidence type="ECO:0000313" key="3">
    <source>
        <dbReference type="EMBL" id="KMZ88685.1"/>
    </source>
</evidence>
<dbReference type="AlphaFoldDB" id="A0A0J9SZU8"/>
<sequence length="543" mass="64030">MPGTINEDSGELQLLAFSREKGLTSRKFYDELEQNFKFTDYDVYCGTAIHPKHSIPLRHVCATILNYLKYNGVSDNDNDEFSICKLLNYWAYNKLNDLYHSKKKSEIDNAYKVLENIWKERVFDSTNADYYKKCKPDIVLFDHDDWKQRKELYEYYIDSGPIIQTAERYEQDCDNYYNYVKNKERLYKYFEKHCPTDDAINCPSFYNKCKMYNPKDVLPRFICFDQMKKKELTQQPASQAHRAHPGSGVFSPPLSNTENPNPSTSTGAKAGNVFLGVVVTSMASGALYKRIIIFLQHYIYYNLDEIFPTCKYEFDSETKNLNGEYMDNCFSISRQLHNDGENKFIKPCQKLIHYLKYIKNNPFTVDQKKSCKYFNYMLMDELKKFRHTCKGTMKCYNIMISVQSSESDGIDVCKKHIEEINENIFEKFQNLDSLYDIYYKFTNTQEEVDNAKCHLGIECSNKYNDYIKLCHQVSHIGFCKALDKFKDTYNIHMKNESKCEKAPRYLYSPFGIEKRRIFFISIITIFTMSIVMFNVYKVNAILL</sequence>
<feature type="transmembrane region" description="Helical" evidence="2">
    <location>
        <begin position="517"/>
        <end position="536"/>
    </location>
</feature>
<evidence type="ECO:0000256" key="2">
    <source>
        <dbReference type="SAM" id="Phobius"/>
    </source>
</evidence>
<organism evidence="3 4">
    <name type="scientific">Plasmodium vivax (strain Brazil I)</name>
    <dbReference type="NCBI Taxonomy" id="1033975"/>
    <lineage>
        <taxon>Eukaryota</taxon>
        <taxon>Sar</taxon>
        <taxon>Alveolata</taxon>
        <taxon>Apicomplexa</taxon>
        <taxon>Aconoidasida</taxon>
        <taxon>Haemosporida</taxon>
        <taxon>Plasmodiidae</taxon>
        <taxon>Plasmodium</taxon>
        <taxon>Plasmodium (Plasmodium)</taxon>
    </lineage>
</organism>
<accession>A0A0J9SZU8</accession>
<dbReference type="Pfam" id="PF05795">
    <property type="entry name" value="Plasmodium_Vir"/>
    <property type="match status" value="1"/>
</dbReference>
<name>A0A0J9SZU8_PLAV1</name>